<sequence length="122" mass="12858">MSAAEVFATITAGLDALPDDKRAALVNDTKAVFVFDVKTKDGKQLQHTLNLKEGKGSSTSGAASKADITINVDDNTFVQLAQGKMKGQNAFMQGKLKLKGNMTLAMKLDKVLSSLSGPASKL</sequence>
<accession>A0A4P9Z3I7</accession>
<dbReference type="Proteomes" id="UP000278143">
    <property type="component" value="Unassembled WGS sequence"/>
</dbReference>
<dbReference type="Gene3D" id="3.30.1050.10">
    <property type="entry name" value="SCP2 sterol-binding domain"/>
    <property type="match status" value="1"/>
</dbReference>
<name>A0A4P9Z3I7_9FUNG</name>
<evidence type="ECO:0000313" key="2">
    <source>
        <dbReference type="EMBL" id="RKP27113.1"/>
    </source>
</evidence>
<proteinExistence type="predicted"/>
<dbReference type="AlphaFoldDB" id="A0A4P9Z3I7"/>
<gene>
    <name evidence="2" type="ORF">SYNPS1DRAFT_21277</name>
</gene>
<dbReference type="OrthoDB" id="10265837at2759"/>
<evidence type="ECO:0000313" key="3">
    <source>
        <dbReference type="Proteomes" id="UP000278143"/>
    </source>
</evidence>
<feature type="domain" description="SCP2" evidence="1">
    <location>
        <begin position="18"/>
        <end position="112"/>
    </location>
</feature>
<dbReference type="GO" id="GO:0005829">
    <property type="term" value="C:cytosol"/>
    <property type="evidence" value="ECO:0007669"/>
    <property type="project" value="TreeGrafter"/>
</dbReference>
<dbReference type="PANTHER" id="PTHR10094:SF25">
    <property type="entry name" value="SCP2 STEROL-BINDING DOMAIN-CONTAINING PROTEIN 1"/>
    <property type="match status" value="1"/>
</dbReference>
<organism evidence="2 3">
    <name type="scientific">Syncephalis pseudoplumigaleata</name>
    <dbReference type="NCBI Taxonomy" id="1712513"/>
    <lineage>
        <taxon>Eukaryota</taxon>
        <taxon>Fungi</taxon>
        <taxon>Fungi incertae sedis</taxon>
        <taxon>Zoopagomycota</taxon>
        <taxon>Zoopagomycotina</taxon>
        <taxon>Zoopagomycetes</taxon>
        <taxon>Zoopagales</taxon>
        <taxon>Piptocephalidaceae</taxon>
        <taxon>Syncephalis</taxon>
    </lineage>
</organism>
<dbReference type="InterPro" id="IPR036527">
    <property type="entry name" value="SCP2_sterol-bd_dom_sf"/>
</dbReference>
<dbReference type="InterPro" id="IPR003033">
    <property type="entry name" value="SCP2_sterol-bd_dom"/>
</dbReference>
<reference evidence="3" key="1">
    <citation type="journal article" date="2018" name="Nat. Microbiol.">
        <title>Leveraging single-cell genomics to expand the fungal tree of life.</title>
        <authorList>
            <person name="Ahrendt S.R."/>
            <person name="Quandt C.A."/>
            <person name="Ciobanu D."/>
            <person name="Clum A."/>
            <person name="Salamov A."/>
            <person name="Andreopoulos B."/>
            <person name="Cheng J.F."/>
            <person name="Woyke T."/>
            <person name="Pelin A."/>
            <person name="Henrissat B."/>
            <person name="Reynolds N.K."/>
            <person name="Benny G.L."/>
            <person name="Smith M.E."/>
            <person name="James T.Y."/>
            <person name="Grigoriev I.V."/>
        </authorList>
    </citation>
    <scope>NUCLEOTIDE SEQUENCE [LARGE SCALE GENOMIC DNA]</scope>
    <source>
        <strain evidence="3">Benny S71-1</strain>
    </source>
</reference>
<keyword evidence="3" id="KW-1185">Reference proteome</keyword>
<dbReference type="Pfam" id="PF02036">
    <property type="entry name" value="SCP2"/>
    <property type="match status" value="1"/>
</dbReference>
<protein>
    <submittedName>
        <fullName evidence="2">SCP2 sterol-binding domain-containing protein</fullName>
    </submittedName>
</protein>
<dbReference type="EMBL" id="KZ989267">
    <property type="protein sequence ID" value="RKP27113.1"/>
    <property type="molecule type" value="Genomic_DNA"/>
</dbReference>
<dbReference type="SUPFAM" id="SSF55718">
    <property type="entry name" value="SCP-like"/>
    <property type="match status" value="1"/>
</dbReference>
<dbReference type="PANTHER" id="PTHR10094">
    <property type="entry name" value="STEROL CARRIER PROTEIN 2 SCP-2 FAMILY PROTEIN"/>
    <property type="match status" value="1"/>
</dbReference>
<evidence type="ECO:0000259" key="1">
    <source>
        <dbReference type="Pfam" id="PF02036"/>
    </source>
</evidence>